<dbReference type="GO" id="GO:0016787">
    <property type="term" value="F:hydrolase activity"/>
    <property type="evidence" value="ECO:0007669"/>
    <property type="project" value="InterPro"/>
</dbReference>
<comment type="caution">
    <text evidence="2">The sequence shown here is derived from an EMBL/GenBank/DDBJ whole genome shotgun (WGS) entry which is preliminary data.</text>
</comment>
<reference evidence="2 3" key="1">
    <citation type="submission" date="2013-06" db="EMBL/GenBank/DDBJ databases">
        <title>Draft genome sequence of Thauera terpenica.</title>
        <authorList>
            <person name="Liu B."/>
            <person name="Frostegard A.H."/>
            <person name="Shapleigh J.P."/>
        </authorList>
    </citation>
    <scope>NUCLEOTIDE SEQUENCE [LARGE SCALE GENOMIC DNA]</scope>
    <source>
        <strain evidence="2 3">58Eu</strain>
    </source>
</reference>
<accession>S9ZUP3</accession>
<dbReference type="InterPro" id="IPR029058">
    <property type="entry name" value="AB_hydrolase_fold"/>
</dbReference>
<dbReference type="PANTHER" id="PTHR46623">
    <property type="entry name" value="CARBOXYMETHYLENEBUTENOLIDASE-RELATED"/>
    <property type="match status" value="1"/>
</dbReference>
<evidence type="ECO:0000259" key="1">
    <source>
        <dbReference type="Pfam" id="PF01738"/>
    </source>
</evidence>
<dbReference type="Pfam" id="PF01738">
    <property type="entry name" value="DLH"/>
    <property type="match status" value="1"/>
</dbReference>
<keyword evidence="3" id="KW-1185">Reference proteome</keyword>
<sequence>MSAPDSKTSTAEFDSLLPGTGMDRRGFVTTLAAAGFALAVQPVHASTVITTDGTGLELGNATVSVGGDVLPVYFARPAKGDKLPIVLVVQEIFGVHEHIRDVCRRLAKQGYLAIAPELFFRQGDPTKLENVADILTAIVSKVTDAQVMTDLDACVDWAATRGGDAARLAITGFCWGGRITWLYAAHRPELKAGVAWYGRLDGAPSEQQPTQPLDIAAELTAPVLGLYGGQDQGIPLDDVEAMREALKAANKPSQIIVYPDAPHAFHADYRPSFRKDAAEDGWKRLLEWFSTHV</sequence>
<dbReference type="PATRIC" id="fig|1348657.5.peg.76"/>
<dbReference type="InterPro" id="IPR051049">
    <property type="entry name" value="Dienelactone_hydrolase-like"/>
</dbReference>
<dbReference type="RefSeq" id="WP_021247541.1">
    <property type="nucleotide sequence ID" value="NZ_ATJV01000001.1"/>
</dbReference>
<dbReference type="STRING" id="1348657.M622_00390"/>
<evidence type="ECO:0000313" key="2">
    <source>
        <dbReference type="EMBL" id="EPZ17257.1"/>
    </source>
</evidence>
<dbReference type="PANTHER" id="PTHR46623:SF6">
    <property type="entry name" value="ALPHA_BETA-HYDROLASES SUPERFAMILY PROTEIN"/>
    <property type="match status" value="1"/>
</dbReference>
<evidence type="ECO:0000313" key="3">
    <source>
        <dbReference type="Proteomes" id="UP000015455"/>
    </source>
</evidence>
<feature type="domain" description="Dienelactone hydrolase" evidence="1">
    <location>
        <begin position="71"/>
        <end position="292"/>
    </location>
</feature>
<dbReference type="AlphaFoldDB" id="S9ZUP3"/>
<dbReference type="Proteomes" id="UP000015455">
    <property type="component" value="Unassembled WGS sequence"/>
</dbReference>
<dbReference type="InterPro" id="IPR002925">
    <property type="entry name" value="Dienelactn_hydro"/>
</dbReference>
<dbReference type="PROSITE" id="PS51318">
    <property type="entry name" value="TAT"/>
    <property type="match status" value="1"/>
</dbReference>
<dbReference type="EMBL" id="ATJV01000001">
    <property type="protein sequence ID" value="EPZ17257.1"/>
    <property type="molecule type" value="Genomic_DNA"/>
</dbReference>
<dbReference type="OrthoDB" id="9787933at2"/>
<dbReference type="eggNOG" id="COG0412">
    <property type="taxonomic scope" value="Bacteria"/>
</dbReference>
<dbReference type="Gene3D" id="3.40.50.1820">
    <property type="entry name" value="alpha/beta hydrolase"/>
    <property type="match status" value="1"/>
</dbReference>
<organism evidence="2 3">
    <name type="scientific">Thauera terpenica 58Eu</name>
    <dbReference type="NCBI Taxonomy" id="1348657"/>
    <lineage>
        <taxon>Bacteria</taxon>
        <taxon>Pseudomonadati</taxon>
        <taxon>Pseudomonadota</taxon>
        <taxon>Betaproteobacteria</taxon>
        <taxon>Rhodocyclales</taxon>
        <taxon>Zoogloeaceae</taxon>
        <taxon>Thauera</taxon>
    </lineage>
</organism>
<protein>
    <recommendedName>
        <fullName evidence="1">Dienelactone hydrolase domain-containing protein</fullName>
    </recommendedName>
</protein>
<dbReference type="SUPFAM" id="SSF53474">
    <property type="entry name" value="alpha/beta-Hydrolases"/>
    <property type="match status" value="1"/>
</dbReference>
<dbReference type="InterPro" id="IPR006311">
    <property type="entry name" value="TAT_signal"/>
</dbReference>
<proteinExistence type="predicted"/>
<name>S9ZUP3_9RHOO</name>
<gene>
    <name evidence="2" type="ORF">M622_00390</name>
</gene>